<evidence type="ECO:0008006" key="6">
    <source>
        <dbReference type="Google" id="ProtNLM"/>
    </source>
</evidence>
<keyword evidence="5" id="KW-1185">Reference proteome</keyword>
<evidence type="ECO:0000313" key="4">
    <source>
        <dbReference type="EMBL" id="MBK1670124.1"/>
    </source>
</evidence>
<evidence type="ECO:0000313" key="5">
    <source>
        <dbReference type="Proteomes" id="UP001296873"/>
    </source>
</evidence>
<dbReference type="InterPro" id="IPR003696">
    <property type="entry name" value="Carbtransf_dom"/>
</dbReference>
<dbReference type="RefSeq" id="WP_200342475.1">
    <property type="nucleotide sequence ID" value="NZ_NRRL01000075.1"/>
</dbReference>
<dbReference type="InterPro" id="IPR043129">
    <property type="entry name" value="ATPase_NBD"/>
</dbReference>
<organism evidence="4 5">
    <name type="scientific">Rhodovibrio sodomensis</name>
    <dbReference type="NCBI Taxonomy" id="1088"/>
    <lineage>
        <taxon>Bacteria</taxon>
        <taxon>Pseudomonadati</taxon>
        <taxon>Pseudomonadota</taxon>
        <taxon>Alphaproteobacteria</taxon>
        <taxon>Rhodospirillales</taxon>
        <taxon>Rhodovibrionaceae</taxon>
        <taxon>Rhodovibrio</taxon>
    </lineage>
</organism>
<dbReference type="InterPro" id="IPR031730">
    <property type="entry name" value="Carbam_trans_C"/>
</dbReference>
<protein>
    <recommendedName>
        <fullName evidence="6">Carbamoyltransferase</fullName>
    </recommendedName>
</protein>
<dbReference type="Pfam" id="PF02543">
    <property type="entry name" value="Carbam_trans_N"/>
    <property type="match status" value="1"/>
</dbReference>
<evidence type="ECO:0000259" key="3">
    <source>
        <dbReference type="Pfam" id="PF16861"/>
    </source>
</evidence>
<dbReference type="Gene3D" id="3.30.420.40">
    <property type="match status" value="2"/>
</dbReference>
<dbReference type="Pfam" id="PF16861">
    <property type="entry name" value="Carbam_trans_C"/>
    <property type="match status" value="1"/>
</dbReference>
<dbReference type="SUPFAM" id="SSF53067">
    <property type="entry name" value="Actin-like ATPase domain"/>
    <property type="match status" value="1"/>
</dbReference>
<evidence type="ECO:0000259" key="2">
    <source>
        <dbReference type="Pfam" id="PF02543"/>
    </source>
</evidence>
<reference evidence="4 5" key="1">
    <citation type="journal article" date="2020" name="Microorganisms">
        <title>Osmotic Adaptation and Compatible Solute Biosynthesis of Phototrophic Bacteria as Revealed from Genome Analyses.</title>
        <authorList>
            <person name="Imhoff J.F."/>
            <person name="Rahn T."/>
            <person name="Kunzel S."/>
            <person name="Keller A."/>
            <person name="Neulinger S.C."/>
        </authorList>
    </citation>
    <scope>NUCLEOTIDE SEQUENCE [LARGE SCALE GENOMIC DNA]</scope>
    <source>
        <strain evidence="4 5">DSM 9895</strain>
    </source>
</reference>
<gene>
    <name evidence="4" type="ORF">CKO28_18985</name>
</gene>
<dbReference type="EMBL" id="NRRL01000075">
    <property type="protein sequence ID" value="MBK1670124.1"/>
    <property type="molecule type" value="Genomic_DNA"/>
</dbReference>
<comment type="caution">
    <text evidence="4">The sequence shown here is derived from an EMBL/GenBank/DDBJ whole genome shotgun (WGS) entry which is preliminary data.</text>
</comment>
<evidence type="ECO:0000256" key="1">
    <source>
        <dbReference type="ARBA" id="ARBA00006129"/>
    </source>
</evidence>
<feature type="domain" description="Carbamoyltransferase C-terminal" evidence="3">
    <location>
        <begin position="411"/>
        <end position="582"/>
    </location>
</feature>
<sequence length="586" mass="62079">MPLILGLNAYHADAAAALLCDGQVLAAVEEERLRRVKHWAGLPTRAAAACLAIAGAEARDLDAIAVNRRPGAALGAKTLFALRHPAALARAPDRLANRRAFAAAPVQIAADLGAGRVRGLAVGHHAAHLAYAAASAPWHDGAAVSVDGFGDFLSTLTARVREGEPVATGRVSFPHSLGVLYQAVTQHLGFPNVGDEYKAMGLAAHGRQNRVDALDRLIRLRRGGRFALNLRYFRHTRPGFAYRWHGGAPKVGALFGPQVEDLLGPARAPSDPIEPIHADLAASLQAVYERTLWHVLRHASARAHGAASLALAGGCAHNVVANARIPAETPFTRVHVPPAPGDAGGAVGAALVAHRRLTGRPARPVDAGAYLGPEIADADVAAALAARAGALRQAGCRVGWQPPDEMARAAAQAIAGGKLVGWVQGRMEWGPRALGARSLLADPRRADVRALLNDRIKQRETFRPFAAAVLDARLAEWFDTDRLDGAQDLRWMSMAVPVRPARRARVPAIVHADGSSRPQRVTAADAPRFHDLIVRFEALTGVPMLLNTSLNRQTPIVCTPGEALDLFLETGLHRLCVGGATVVRDG</sequence>
<name>A0ABS1DIU1_9PROT</name>
<dbReference type="Gene3D" id="3.90.870.20">
    <property type="entry name" value="Carbamoyltransferase, C-terminal domain"/>
    <property type="match status" value="1"/>
</dbReference>
<dbReference type="InterPro" id="IPR038152">
    <property type="entry name" value="Carbam_trans_C_sf"/>
</dbReference>
<dbReference type="InterPro" id="IPR051338">
    <property type="entry name" value="NodU/CmcH_Carbamoyltrnsfr"/>
</dbReference>
<dbReference type="PANTHER" id="PTHR34847">
    <property type="entry name" value="NODULATION PROTEIN U"/>
    <property type="match status" value="1"/>
</dbReference>
<comment type="similarity">
    <text evidence="1">Belongs to the NodU/CmcH family.</text>
</comment>
<accession>A0ABS1DIU1</accession>
<proteinExistence type="inferred from homology"/>
<dbReference type="PANTHER" id="PTHR34847:SF1">
    <property type="entry name" value="NODULATION PROTEIN U"/>
    <property type="match status" value="1"/>
</dbReference>
<dbReference type="Proteomes" id="UP001296873">
    <property type="component" value="Unassembled WGS sequence"/>
</dbReference>
<feature type="domain" description="Carbamoyltransferase" evidence="2">
    <location>
        <begin position="4"/>
        <end position="351"/>
    </location>
</feature>